<keyword evidence="3 7" id="KW-0479">Metal-binding</keyword>
<dbReference type="GO" id="GO:0020037">
    <property type="term" value="F:heme binding"/>
    <property type="evidence" value="ECO:0007669"/>
    <property type="project" value="InterPro"/>
</dbReference>
<evidence type="ECO:0000313" key="11">
    <source>
        <dbReference type="Proteomes" id="UP000641932"/>
    </source>
</evidence>
<feature type="region of interest" description="Disordered" evidence="9">
    <location>
        <begin position="448"/>
        <end position="471"/>
    </location>
</feature>
<dbReference type="AlphaFoldDB" id="A0A917ZZ91"/>
<evidence type="ECO:0000256" key="6">
    <source>
        <dbReference type="ARBA" id="ARBA00023033"/>
    </source>
</evidence>
<dbReference type="InterPro" id="IPR017972">
    <property type="entry name" value="Cyt_P450_CS"/>
</dbReference>
<evidence type="ECO:0000256" key="7">
    <source>
        <dbReference type="PIRSR" id="PIRSR602401-1"/>
    </source>
</evidence>
<evidence type="ECO:0000256" key="9">
    <source>
        <dbReference type="SAM" id="MobiDB-lite"/>
    </source>
</evidence>
<feature type="compositionally biased region" description="Basic and acidic residues" evidence="9">
    <location>
        <begin position="453"/>
        <end position="464"/>
    </location>
</feature>
<evidence type="ECO:0000256" key="4">
    <source>
        <dbReference type="ARBA" id="ARBA00023002"/>
    </source>
</evidence>
<keyword evidence="5 7" id="KW-0408">Iron</keyword>
<dbReference type="CDD" id="cd11049">
    <property type="entry name" value="CYP170A1-like"/>
    <property type="match status" value="1"/>
</dbReference>
<dbReference type="InterPro" id="IPR050196">
    <property type="entry name" value="Cytochrome_P450_Monoox"/>
</dbReference>
<proteinExistence type="inferred from homology"/>
<reference evidence="10" key="1">
    <citation type="journal article" date="2014" name="Int. J. Syst. Evol. Microbiol.">
        <title>Complete genome sequence of Corynebacterium casei LMG S-19264T (=DSM 44701T), isolated from a smear-ripened cheese.</title>
        <authorList>
            <consortium name="US DOE Joint Genome Institute (JGI-PGF)"/>
            <person name="Walter F."/>
            <person name="Albersmeier A."/>
            <person name="Kalinowski J."/>
            <person name="Ruckert C."/>
        </authorList>
    </citation>
    <scope>NUCLEOTIDE SEQUENCE</scope>
    <source>
        <strain evidence="10">CGMCC 4.7201</strain>
    </source>
</reference>
<dbReference type="GO" id="GO:0016705">
    <property type="term" value="F:oxidoreductase activity, acting on paired donors, with incorporation or reduction of molecular oxygen"/>
    <property type="evidence" value="ECO:0007669"/>
    <property type="project" value="InterPro"/>
</dbReference>
<dbReference type="EMBL" id="BMMS01000083">
    <property type="protein sequence ID" value="GGP01070.1"/>
    <property type="molecule type" value="Genomic_DNA"/>
</dbReference>
<organism evidence="10 11">
    <name type="scientific">Wenjunlia tyrosinilytica</name>
    <dbReference type="NCBI Taxonomy" id="1544741"/>
    <lineage>
        <taxon>Bacteria</taxon>
        <taxon>Bacillati</taxon>
        <taxon>Actinomycetota</taxon>
        <taxon>Actinomycetes</taxon>
        <taxon>Kitasatosporales</taxon>
        <taxon>Streptomycetaceae</taxon>
        <taxon>Wenjunlia</taxon>
    </lineage>
</organism>
<dbReference type="PANTHER" id="PTHR24291">
    <property type="entry name" value="CYTOCHROME P450 FAMILY 4"/>
    <property type="match status" value="1"/>
</dbReference>
<dbReference type="GO" id="GO:0004497">
    <property type="term" value="F:monooxygenase activity"/>
    <property type="evidence" value="ECO:0007669"/>
    <property type="project" value="UniProtKB-KW"/>
</dbReference>
<dbReference type="PRINTS" id="PR00385">
    <property type="entry name" value="P450"/>
</dbReference>
<dbReference type="InterPro" id="IPR001128">
    <property type="entry name" value="Cyt_P450"/>
</dbReference>
<evidence type="ECO:0000256" key="2">
    <source>
        <dbReference type="ARBA" id="ARBA00022617"/>
    </source>
</evidence>
<evidence type="ECO:0000256" key="5">
    <source>
        <dbReference type="ARBA" id="ARBA00023004"/>
    </source>
</evidence>
<comment type="similarity">
    <text evidence="1 8">Belongs to the cytochrome P450 family.</text>
</comment>
<dbReference type="Gene3D" id="1.10.630.10">
    <property type="entry name" value="Cytochrome P450"/>
    <property type="match status" value="1"/>
</dbReference>
<protein>
    <submittedName>
        <fullName evidence="10">Cytochrome P450</fullName>
    </submittedName>
</protein>
<dbReference type="Proteomes" id="UP000641932">
    <property type="component" value="Unassembled WGS sequence"/>
</dbReference>
<keyword evidence="11" id="KW-1185">Reference proteome</keyword>
<dbReference type="SUPFAM" id="SSF48264">
    <property type="entry name" value="Cytochrome P450"/>
    <property type="match status" value="1"/>
</dbReference>
<dbReference type="InterPro" id="IPR036396">
    <property type="entry name" value="Cyt_P450_sf"/>
</dbReference>
<name>A0A917ZZ91_9ACTN</name>
<evidence type="ECO:0000313" key="10">
    <source>
        <dbReference type="EMBL" id="GGP01070.1"/>
    </source>
</evidence>
<dbReference type="PANTHER" id="PTHR24291:SF50">
    <property type="entry name" value="BIFUNCTIONAL ALBAFLAVENONE MONOOXYGENASE_TERPENE SYNTHASE"/>
    <property type="match status" value="1"/>
</dbReference>
<evidence type="ECO:0000256" key="1">
    <source>
        <dbReference type="ARBA" id="ARBA00010617"/>
    </source>
</evidence>
<dbReference type="PROSITE" id="PS00086">
    <property type="entry name" value="CYTOCHROME_P450"/>
    <property type="match status" value="1"/>
</dbReference>
<keyword evidence="4 8" id="KW-0560">Oxidoreductase</keyword>
<dbReference type="InterPro" id="IPR002401">
    <property type="entry name" value="Cyt_P450_E_grp-I"/>
</dbReference>
<evidence type="ECO:0000256" key="8">
    <source>
        <dbReference type="RuleBase" id="RU000461"/>
    </source>
</evidence>
<feature type="binding site" description="axial binding residue" evidence="7">
    <location>
        <position position="398"/>
    </location>
    <ligand>
        <name>heme</name>
        <dbReference type="ChEBI" id="CHEBI:30413"/>
    </ligand>
    <ligandPart>
        <name>Fe</name>
        <dbReference type="ChEBI" id="CHEBI:18248"/>
    </ligandPart>
</feature>
<dbReference type="RefSeq" id="WP_189135961.1">
    <property type="nucleotide sequence ID" value="NZ_BMMS01000083.1"/>
</dbReference>
<keyword evidence="2 7" id="KW-0349">Heme</keyword>
<comment type="cofactor">
    <cofactor evidence="7">
        <name>heme</name>
        <dbReference type="ChEBI" id="CHEBI:30413"/>
    </cofactor>
</comment>
<dbReference type="Pfam" id="PF00067">
    <property type="entry name" value="p450"/>
    <property type="match status" value="1"/>
</dbReference>
<comment type="caution">
    <text evidence="10">The sequence shown here is derived from an EMBL/GenBank/DDBJ whole genome shotgun (WGS) entry which is preliminary data.</text>
</comment>
<gene>
    <name evidence="10" type="ORF">GCM10012280_71180</name>
</gene>
<reference evidence="10" key="2">
    <citation type="submission" date="2020-09" db="EMBL/GenBank/DDBJ databases">
        <authorList>
            <person name="Sun Q."/>
            <person name="Zhou Y."/>
        </authorList>
    </citation>
    <scope>NUCLEOTIDE SEQUENCE</scope>
    <source>
        <strain evidence="10">CGMCC 4.7201</strain>
    </source>
</reference>
<accession>A0A917ZZ91</accession>
<evidence type="ECO:0000256" key="3">
    <source>
        <dbReference type="ARBA" id="ARBA00022723"/>
    </source>
</evidence>
<keyword evidence="6 8" id="KW-0503">Monooxygenase</keyword>
<sequence length="471" mass="52278">MKAPVKIPKAPGGLPLLGHALPLLRNPLAFLRTLPARGEVVQIRLGPMKVVMVCDPELTRQILVDDRTFDKGGPMFDRLREHLGDGLATCPHSRHRRQRRLTQPAFHPSRFPAYARTMTQQITRATAKWRHGQVLDVQDEMMALTMRTALETMFSDALPEQAVQEAIADISTMFEGSYRRAVTPPMISRVPTPGNRSYFQARNRLRQTLGEVIAQRRATNTDHGDLLSVLLTTEDTDGHTGGLTDSGLTDAEVSDQVVTFFAAAAETTASALTWALYFLAQEPDIAERVHAEADTALAGFSASHEHLPQLQLTSRVVTEALRLYPPSWMLTRTVTTDTILGGYSMPAGTTVAFSSYLIHRRADLYKEPERFDPDRWDLRHPQPPRHAYIAFGAGARKCIGDQFGLTEAVLALATITAHWRLELLAGRSDHPIVGLTLRGPKNLRMRLSSARPRAGEGPRPRGVEDETPCNR</sequence>
<dbReference type="PRINTS" id="PR00463">
    <property type="entry name" value="EP450I"/>
</dbReference>
<dbReference type="GO" id="GO:0005506">
    <property type="term" value="F:iron ion binding"/>
    <property type="evidence" value="ECO:0007669"/>
    <property type="project" value="InterPro"/>
</dbReference>